<comment type="caution">
    <text evidence="1">The sequence shown here is derived from an EMBL/GenBank/DDBJ whole genome shotgun (WGS) entry which is preliminary data.</text>
</comment>
<organism evidence="1 2">
    <name type="scientific">Camellia lanceoleosa</name>
    <dbReference type="NCBI Taxonomy" id="1840588"/>
    <lineage>
        <taxon>Eukaryota</taxon>
        <taxon>Viridiplantae</taxon>
        <taxon>Streptophyta</taxon>
        <taxon>Embryophyta</taxon>
        <taxon>Tracheophyta</taxon>
        <taxon>Spermatophyta</taxon>
        <taxon>Magnoliopsida</taxon>
        <taxon>eudicotyledons</taxon>
        <taxon>Gunneridae</taxon>
        <taxon>Pentapetalae</taxon>
        <taxon>asterids</taxon>
        <taxon>Ericales</taxon>
        <taxon>Theaceae</taxon>
        <taxon>Camellia</taxon>
    </lineage>
</organism>
<dbReference type="Proteomes" id="UP001060215">
    <property type="component" value="Chromosome 2"/>
</dbReference>
<name>A0ACC0I4Q1_9ERIC</name>
<accession>A0ACC0I4Q1</accession>
<proteinExistence type="predicted"/>
<protein>
    <submittedName>
        <fullName evidence="1">Vacuolar-sorting protein BRO1</fullName>
    </submittedName>
</protein>
<gene>
    <name evidence="1" type="ORF">LOK49_LG04G00873</name>
</gene>
<evidence type="ECO:0000313" key="2">
    <source>
        <dbReference type="Proteomes" id="UP001060215"/>
    </source>
</evidence>
<sequence>MTPPSPSSRASLAPAPNIMLAIYEKKPVSVDLYCPLHNYIVFNYSEREAQNLEDDLQTNALQSRTPHHRFPLFPPRPYPTQSPRRYKKKLRCRSIVFQEWRR</sequence>
<reference evidence="1 2" key="1">
    <citation type="journal article" date="2022" name="Plant J.">
        <title>Chromosome-level genome of Camellia lanceoleosa provides a valuable resource for understanding genome evolution and self-incompatibility.</title>
        <authorList>
            <person name="Gong W."/>
            <person name="Xiao S."/>
            <person name="Wang L."/>
            <person name="Liao Z."/>
            <person name="Chang Y."/>
            <person name="Mo W."/>
            <person name="Hu G."/>
            <person name="Li W."/>
            <person name="Zhao G."/>
            <person name="Zhu H."/>
            <person name="Hu X."/>
            <person name="Ji K."/>
            <person name="Xiang X."/>
            <person name="Song Q."/>
            <person name="Yuan D."/>
            <person name="Jin S."/>
            <person name="Zhang L."/>
        </authorList>
    </citation>
    <scope>NUCLEOTIDE SEQUENCE [LARGE SCALE GENOMIC DNA]</scope>
    <source>
        <strain evidence="1">SQ_2022a</strain>
    </source>
</reference>
<keyword evidence="2" id="KW-1185">Reference proteome</keyword>
<dbReference type="EMBL" id="CM045759">
    <property type="protein sequence ID" value="KAI8019241.1"/>
    <property type="molecule type" value="Genomic_DNA"/>
</dbReference>
<evidence type="ECO:0000313" key="1">
    <source>
        <dbReference type="EMBL" id="KAI8019241.1"/>
    </source>
</evidence>